<evidence type="ECO:0000313" key="2">
    <source>
        <dbReference type="EMBL" id="EWY79691.1"/>
    </source>
</evidence>
<sequence length="103" mass="10732">METYGSRHGDVPREPTSSANPKAGSKSANSSATSQQAPPSIIEAREENFTDVGDASYETELGSFGASLGLEFSINGDNSPLQDVQAWGPPGGLLIPTVICFSE</sequence>
<dbReference type="Proteomes" id="UP000030753">
    <property type="component" value="Unassembled WGS sequence"/>
</dbReference>
<reference evidence="2 3" key="1">
    <citation type="submission" date="2011-06" db="EMBL/GenBank/DDBJ databases">
        <title>The Genome Sequence of Fusarium oxysporum FOSC 3-a.</title>
        <authorList>
            <consortium name="The Broad Institute Genome Sequencing Platform"/>
            <person name="Ma L.-J."/>
            <person name="Gale L.R."/>
            <person name="Schwartz D.C."/>
            <person name="Zhou S."/>
            <person name="Corby-Kistler H."/>
            <person name="Young S.K."/>
            <person name="Zeng Q."/>
            <person name="Gargeya S."/>
            <person name="Fitzgerald M."/>
            <person name="Haas B."/>
            <person name="Abouelleil A."/>
            <person name="Alvarado L."/>
            <person name="Arachchi H.M."/>
            <person name="Berlin A."/>
            <person name="Brown A."/>
            <person name="Chapman S.B."/>
            <person name="Chen Z."/>
            <person name="Dunbar C."/>
            <person name="Freedman E."/>
            <person name="Gearin G."/>
            <person name="Gellesch M."/>
            <person name="Goldberg J."/>
            <person name="Griggs A."/>
            <person name="Gujja S."/>
            <person name="Heiman D."/>
            <person name="Howarth C."/>
            <person name="Larson L."/>
            <person name="Lui A."/>
            <person name="MacDonald P.J.P."/>
            <person name="Mehta T."/>
            <person name="Montmayeur A."/>
            <person name="Murphy C."/>
            <person name="Neiman D."/>
            <person name="Pearson M."/>
            <person name="Priest M."/>
            <person name="Roberts A."/>
            <person name="Saif S."/>
            <person name="Shea T."/>
            <person name="Shenoy N."/>
            <person name="Sisk P."/>
            <person name="Stolte C."/>
            <person name="Sykes S."/>
            <person name="Wortman J."/>
            <person name="Nusbaum C."/>
            <person name="Birren B."/>
        </authorList>
    </citation>
    <scope>NUCLEOTIDE SEQUENCE [LARGE SCALE GENOMIC DNA]</scope>
    <source>
        <strain evidence="3">FOSC 3-a</strain>
    </source>
</reference>
<dbReference type="HOGENOM" id="CLU_2277664_0_0_1"/>
<dbReference type="AlphaFoldDB" id="W9HHL2"/>
<proteinExistence type="predicted"/>
<dbReference type="EMBL" id="JH717857">
    <property type="protein sequence ID" value="EWY79691.1"/>
    <property type="molecule type" value="Genomic_DNA"/>
</dbReference>
<evidence type="ECO:0000256" key="1">
    <source>
        <dbReference type="SAM" id="MobiDB-lite"/>
    </source>
</evidence>
<gene>
    <name evidence="2" type="ORF">FOYG_17176</name>
</gene>
<feature type="compositionally biased region" description="Basic and acidic residues" evidence="1">
    <location>
        <begin position="1"/>
        <end position="13"/>
    </location>
</feature>
<organism evidence="2 3">
    <name type="scientific">Fusarium oxysporum NRRL 32931</name>
    <dbReference type="NCBI Taxonomy" id="660029"/>
    <lineage>
        <taxon>Eukaryota</taxon>
        <taxon>Fungi</taxon>
        <taxon>Dikarya</taxon>
        <taxon>Ascomycota</taxon>
        <taxon>Pezizomycotina</taxon>
        <taxon>Sordariomycetes</taxon>
        <taxon>Hypocreomycetidae</taxon>
        <taxon>Hypocreales</taxon>
        <taxon>Nectriaceae</taxon>
        <taxon>Fusarium</taxon>
        <taxon>Fusarium oxysporum species complex</taxon>
    </lineage>
</organism>
<name>W9HHL2_FUSOX</name>
<evidence type="ECO:0000313" key="3">
    <source>
        <dbReference type="Proteomes" id="UP000030753"/>
    </source>
</evidence>
<feature type="compositionally biased region" description="Polar residues" evidence="1">
    <location>
        <begin position="15"/>
        <end position="38"/>
    </location>
</feature>
<feature type="region of interest" description="Disordered" evidence="1">
    <location>
        <begin position="1"/>
        <end position="41"/>
    </location>
</feature>
<protein>
    <submittedName>
        <fullName evidence="2">Uncharacterized protein</fullName>
    </submittedName>
</protein>
<accession>W9HHL2</accession>